<evidence type="ECO:0000256" key="2">
    <source>
        <dbReference type="ARBA" id="ARBA00022475"/>
    </source>
</evidence>
<sequence>MEQDEIYLIDLWRIFTRGWIWFAGVLILVLVCTYVFAHTVKRQWEATAWIQIGQVGQVLSGQDPKVEPLLRVTERLELVPFENEVLQGAGYARDSSVAKLYRSSLKLEPLPYAGPLIRLRVRAYSREQAAELATATVARLGAIHQRLEEVPLKAARERLARNEVELRTAEADRDRYRQAAVPGSKDAQGPVLASLLLANKNEEIRGLRQVRMDLMERLGPTYTYQTSMVWPVYVPDRQAFPNPELTWGIGLLLGLFLGACAAVAKAGRRRIA</sequence>
<dbReference type="PANTHER" id="PTHR32309">
    <property type="entry name" value="TYROSINE-PROTEIN KINASE"/>
    <property type="match status" value="1"/>
</dbReference>
<feature type="transmembrane region" description="Helical" evidence="7">
    <location>
        <begin position="214"/>
        <end position="233"/>
    </location>
</feature>
<dbReference type="RefSeq" id="WP_395116709.1">
    <property type="nucleotide sequence ID" value="NZ_CP170721.1"/>
</dbReference>
<evidence type="ECO:0000256" key="4">
    <source>
        <dbReference type="ARBA" id="ARBA00022989"/>
    </source>
</evidence>
<proteinExistence type="predicted"/>
<dbReference type="GO" id="GO:0005886">
    <property type="term" value="C:plasma membrane"/>
    <property type="evidence" value="ECO:0007669"/>
    <property type="project" value="UniProtKB-SubCell"/>
</dbReference>
<evidence type="ECO:0000313" key="9">
    <source>
        <dbReference type="EMBL" id="XIA17352.1"/>
    </source>
</evidence>
<evidence type="ECO:0000256" key="3">
    <source>
        <dbReference type="ARBA" id="ARBA00022692"/>
    </source>
</evidence>
<organism evidence="9">
    <name type="scientific">Rhodanobacter sp. FW102-FHT14D07</name>
    <dbReference type="NCBI Taxonomy" id="3351462"/>
    <lineage>
        <taxon>Bacteria</taxon>
        <taxon>Pseudomonadati</taxon>
        <taxon>Pseudomonadota</taxon>
        <taxon>Gammaproteobacteria</taxon>
        <taxon>Lysobacterales</taxon>
        <taxon>Rhodanobacteraceae</taxon>
        <taxon>Rhodanobacter</taxon>
    </lineage>
</organism>
<keyword evidence="4 7" id="KW-1133">Transmembrane helix</keyword>
<evidence type="ECO:0000256" key="1">
    <source>
        <dbReference type="ARBA" id="ARBA00004651"/>
    </source>
</evidence>
<feature type="coiled-coil region" evidence="6">
    <location>
        <begin position="152"/>
        <end position="217"/>
    </location>
</feature>
<name>A0AB74URQ6_9GAMM</name>
<accession>A0AB74URQ6</accession>
<evidence type="ECO:0000259" key="8">
    <source>
        <dbReference type="Pfam" id="PF02706"/>
    </source>
</evidence>
<keyword evidence="6" id="KW-0175">Coiled coil</keyword>
<dbReference type="PANTHER" id="PTHR32309:SF13">
    <property type="entry name" value="FERRIC ENTEROBACTIN TRANSPORT PROTEIN FEPE"/>
    <property type="match status" value="1"/>
</dbReference>
<dbReference type="GO" id="GO:0004713">
    <property type="term" value="F:protein tyrosine kinase activity"/>
    <property type="evidence" value="ECO:0007669"/>
    <property type="project" value="TreeGrafter"/>
</dbReference>
<dbReference type="Pfam" id="PF02706">
    <property type="entry name" value="Wzz"/>
    <property type="match status" value="1"/>
</dbReference>
<feature type="transmembrane region" description="Helical" evidence="7">
    <location>
        <begin position="245"/>
        <end position="264"/>
    </location>
</feature>
<evidence type="ECO:0000256" key="6">
    <source>
        <dbReference type="SAM" id="Coils"/>
    </source>
</evidence>
<dbReference type="InterPro" id="IPR003856">
    <property type="entry name" value="LPS_length_determ_N"/>
</dbReference>
<feature type="transmembrane region" description="Helical" evidence="7">
    <location>
        <begin position="18"/>
        <end position="37"/>
    </location>
</feature>
<dbReference type="InterPro" id="IPR050445">
    <property type="entry name" value="Bact_polysacc_biosynth/exp"/>
</dbReference>
<reference evidence="9" key="1">
    <citation type="submission" date="2024-10" db="EMBL/GenBank/DDBJ databases">
        <authorList>
            <person name="Lesea H.P."/>
            <person name="Kuehl J.V."/>
            <person name="Chandonia J.-M."/>
        </authorList>
    </citation>
    <scope>NUCLEOTIDE SEQUENCE</scope>
    <source>
        <strain evidence="9">FW102-FHT14D07</strain>
    </source>
</reference>
<evidence type="ECO:0000256" key="7">
    <source>
        <dbReference type="SAM" id="Phobius"/>
    </source>
</evidence>
<evidence type="ECO:0000256" key="5">
    <source>
        <dbReference type="ARBA" id="ARBA00023136"/>
    </source>
</evidence>
<protein>
    <submittedName>
        <fullName evidence="9">Wzz/FepE/Etk N-terminal domain-containing protein</fullName>
    </submittedName>
</protein>
<keyword evidence="2" id="KW-1003">Cell membrane</keyword>
<keyword evidence="5 7" id="KW-0472">Membrane</keyword>
<dbReference type="EMBL" id="CP170721">
    <property type="protein sequence ID" value="XIA17352.1"/>
    <property type="molecule type" value="Genomic_DNA"/>
</dbReference>
<keyword evidence="3 7" id="KW-0812">Transmembrane</keyword>
<comment type="subcellular location">
    <subcellularLocation>
        <location evidence="1">Cell membrane</location>
        <topology evidence="1">Multi-pass membrane protein</topology>
    </subcellularLocation>
</comment>
<feature type="domain" description="Polysaccharide chain length determinant N-terminal" evidence="8">
    <location>
        <begin position="4"/>
        <end position="77"/>
    </location>
</feature>
<gene>
    <name evidence="9" type="ORF">ACFYG5_12325</name>
</gene>
<dbReference type="AlphaFoldDB" id="A0AB74URQ6"/>